<evidence type="ECO:0000313" key="5">
    <source>
        <dbReference type="Proteomes" id="UP000004994"/>
    </source>
</evidence>
<proteinExistence type="inferred from homology"/>
<comment type="similarity">
    <text evidence="1">Belongs to the methyltransferase superfamily.</text>
</comment>
<dbReference type="AlphaFoldDB" id="A0A3Q7HIG8"/>
<dbReference type="Gramene" id="Solyc08g013720.3.1">
    <property type="protein sequence ID" value="Solyc08g013720.3.1"/>
    <property type="gene ID" value="Solyc08g013720.3"/>
</dbReference>
<protein>
    <recommendedName>
        <fullName evidence="6">S-adenosyl-L-methionine-dependent methyltransferases superfamily protein</fullName>
    </recommendedName>
</protein>
<dbReference type="SUPFAM" id="SSF53335">
    <property type="entry name" value="S-adenosyl-L-methionine-dependent methyltransferases"/>
    <property type="match status" value="1"/>
</dbReference>
<evidence type="ECO:0000256" key="2">
    <source>
        <dbReference type="ARBA" id="ARBA00022603"/>
    </source>
</evidence>
<dbReference type="FunCoup" id="A0A3Q7HIG8">
    <property type="interactions" value="863"/>
</dbReference>
<dbReference type="InterPro" id="IPR029063">
    <property type="entry name" value="SAM-dependent_MTases_sf"/>
</dbReference>
<evidence type="ECO:0000313" key="4">
    <source>
        <dbReference type="EnsemblPlants" id="Solyc08g013720.3.1"/>
    </source>
</evidence>
<keyword evidence="3" id="KW-0808">Transferase</keyword>
<organism evidence="4">
    <name type="scientific">Solanum lycopersicum</name>
    <name type="common">Tomato</name>
    <name type="synonym">Lycopersicon esculentum</name>
    <dbReference type="NCBI Taxonomy" id="4081"/>
    <lineage>
        <taxon>Eukaryota</taxon>
        <taxon>Viridiplantae</taxon>
        <taxon>Streptophyta</taxon>
        <taxon>Embryophyta</taxon>
        <taxon>Tracheophyta</taxon>
        <taxon>Spermatophyta</taxon>
        <taxon>Magnoliopsida</taxon>
        <taxon>eudicotyledons</taxon>
        <taxon>Gunneridae</taxon>
        <taxon>Pentapetalae</taxon>
        <taxon>asterids</taxon>
        <taxon>lamiids</taxon>
        <taxon>Solanales</taxon>
        <taxon>Solanaceae</taxon>
        <taxon>Solanoideae</taxon>
        <taxon>Solaneae</taxon>
        <taxon>Solanum</taxon>
        <taxon>Solanum subgen. Lycopersicon</taxon>
    </lineage>
</organism>
<reference evidence="4" key="1">
    <citation type="journal article" date="2012" name="Nature">
        <title>The tomato genome sequence provides insights into fleshy fruit evolution.</title>
        <authorList>
            <consortium name="Tomato Genome Consortium"/>
        </authorList>
    </citation>
    <scope>NUCLEOTIDE SEQUENCE [LARGE SCALE GENOMIC DNA]</scope>
    <source>
        <strain evidence="4">cv. Heinz 1706</strain>
    </source>
</reference>
<evidence type="ECO:0000256" key="1">
    <source>
        <dbReference type="ARBA" id="ARBA00008361"/>
    </source>
</evidence>
<name>A0A3Q7HIG8_SOLLC</name>
<sequence length="368" mass="40592">MSRLSVWGGPSASVFPIGNEKVLSSISHSRRQVHLRRRKTIRSCAADFKVLTSVTSNYNSIVILDTPQSRVLLLDSSNNVHSILHKETKWTGAYWDEFAGLPAIVPKGPLAIFGLVNLGSFKGGATAAHLMLELWPSLLLVGWEIDEILIAKAREYLGLSDLEKHTQGGGVLEVHIGDVFSSSVTIPGGYAGIIVDLFSDGKVLPQLEEVTTWLEMNKMLMPNGRIMVNCGAATKELSDNSEMMQLDISKRDDPLELNATINALCKAFPEQVGFGPTVTTVCTSYRPKTHKEFLTFQVDQGIWVQCNGVPCKLEKAAKERRRKLSCTDRTITRFGYLVCSSPRSIKLKRQGMEKLHAFTFVNVTLGLG</sequence>
<dbReference type="PANTHER" id="PTHR12176">
    <property type="entry name" value="SAM-DEPENDENT METHYLTRANSFERASE SUPERFAMILY PROTEIN"/>
    <property type="match status" value="1"/>
</dbReference>
<dbReference type="InParanoid" id="A0A3Q7HIG8"/>
<keyword evidence="2" id="KW-0489">Methyltransferase</keyword>
<dbReference type="EnsemblPlants" id="Solyc08g013720.3.1">
    <property type="protein sequence ID" value="Solyc08g013720.3.1"/>
    <property type="gene ID" value="Solyc08g013720.3"/>
</dbReference>
<evidence type="ECO:0008006" key="6">
    <source>
        <dbReference type="Google" id="ProtNLM"/>
    </source>
</evidence>
<reference evidence="4" key="2">
    <citation type="submission" date="2019-01" db="UniProtKB">
        <authorList>
            <consortium name="EnsemblPlants"/>
        </authorList>
    </citation>
    <scope>IDENTIFICATION</scope>
    <source>
        <strain evidence="4">cv. Heinz 1706</strain>
    </source>
</reference>
<dbReference type="Gene3D" id="3.40.50.150">
    <property type="entry name" value="Vaccinia Virus protein VP39"/>
    <property type="match status" value="1"/>
</dbReference>
<dbReference type="GO" id="GO:0008168">
    <property type="term" value="F:methyltransferase activity"/>
    <property type="evidence" value="ECO:0007669"/>
    <property type="project" value="UniProtKB-KW"/>
</dbReference>
<dbReference type="Proteomes" id="UP000004994">
    <property type="component" value="Chromosome 8"/>
</dbReference>
<keyword evidence="5" id="KW-1185">Reference proteome</keyword>
<accession>A0A3Q7HIG8</accession>
<dbReference type="GO" id="GO:0032259">
    <property type="term" value="P:methylation"/>
    <property type="evidence" value="ECO:0007669"/>
    <property type="project" value="UniProtKB-KW"/>
</dbReference>
<dbReference type="InterPro" id="IPR051419">
    <property type="entry name" value="Lys/N-term_MeTrsfase_sf"/>
</dbReference>
<evidence type="ECO:0000256" key="3">
    <source>
        <dbReference type="ARBA" id="ARBA00022679"/>
    </source>
</evidence>
<dbReference type="PANTHER" id="PTHR12176:SF76">
    <property type="entry name" value="S-ADENOSYL-L-METHIONINE-DEPENDENT METHYLTRANSFERASES SUPERFAMILY PROTEIN"/>
    <property type="match status" value="1"/>
</dbReference>